<dbReference type="AlphaFoldDB" id="A0AA88GFP4"/>
<dbReference type="Proteomes" id="UP000816034">
    <property type="component" value="Unassembled WGS sequence"/>
</dbReference>
<comment type="caution">
    <text evidence="3">The sequence shown here is derived from an EMBL/GenBank/DDBJ whole genome shotgun (WGS) entry which is preliminary data.</text>
</comment>
<keyword evidence="2" id="KW-0812">Transmembrane</keyword>
<feature type="transmembrane region" description="Helical" evidence="2">
    <location>
        <begin position="157"/>
        <end position="175"/>
    </location>
</feature>
<dbReference type="EMBL" id="PYSW02000043">
    <property type="protein sequence ID" value="KAG2374742.1"/>
    <property type="molecule type" value="Genomic_DNA"/>
</dbReference>
<gene>
    <name evidence="3" type="ORF">C9374_010486</name>
</gene>
<feature type="region of interest" description="Disordered" evidence="1">
    <location>
        <begin position="312"/>
        <end position="355"/>
    </location>
</feature>
<feature type="compositionally biased region" description="Polar residues" evidence="1">
    <location>
        <begin position="371"/>
        <end position="387"/>
    </location>
</feature>
<feature type="compositionally biased region" description="Low complexity" evidence="1">
    <location>
        <begin position="388"/>
        <end position="399"/>
    </location>
</feature>
<dbReference type="GeneID" id="68102940"/>
<keyword evidence="4" id="KW-1185">Reference proteome</keyword>
<feature type="transmembrane region" description="Helical" evidence="2">
    <location>
        <begin position="44"/>
        <end position="63"/>
    </location>
</feature>
<name>A0AA88GFP4_NAELO</name>
<evidence type="ECO:0000256" key="2">
    <source>
        <dbReference type="SAM" id="Phobius"/>
    </source>
</evidence>
<sequence>MNKHQEPFTDEEYLYGHSEPHHHYQHSDDSSSVLFQSIQISIPVLPFIVILCLISIIVILRMIKFGQWTINWQIIAKSFRHQVVLLCLFVEIPLLLFYLFSLIKHGKKDRLLAVVLLLNGMFSGLMSFMQEKSLGFLVSLMGCFIASLVIDEAHVRTILLCLCFVLIVMKIRKIIFQNENMESEQWQDKRFRNVRFENDSLYPSRDSDDRNSLRNRFENYYRAGQSQVEDRLIANRFDTFVADEHTPTDDDLIHQEHAESRSKSANSDSSVMSFFRSFLPNRSSNLPKQQQPDILERKAVKLQRPVTAYERYLNSRNQPIRPVRESASPLDSSTNRSTFTHATTTSATTDSETALQNRPWSLRYSTTSSNVHPSVVQAQQPSSITLASSSRPESSSYPSNEAPIRQNVIRSSSPQAPSIHRVSFNHNPTSSPQNRFGDISSTEDEEFIPSTSTLYTTDDDDQ</sequence>
<evidence type="ECO:0000313" key="3">
    <source>
        <dbReference type="EMBL" id="KAG2374742.1"/>
    </source>
</evidence>
<evidence type="ECO:0000313" key="4">
    <source>
        <dbReference type="Proteomes" id="UP000816034"/>
    </source>
</evidence>
<organism evidence="3 4">
    <name type="scientific">Naegleria lovaniensis</name>
    <name type="common">Amoeba</name>
    <dbReference type="NCBI Taxonomy" id="51637"/>
    <lineage>
        <taxon>Eukaryota</taxon>
        <taxon>Discoba</taxon>
        <taxon>Heterolobosea</taxon>
        <taxon>Tetramitia</taxon>
        <taxon>Eutetramitia</taxon>
        <taxon>Vahlkampfiidae</taxon>
        <taxon>Naegleria</taxon>
    </lineage>
</organism>
<protein>
    <submittedName>
        <fullName evidence="3">Uncharacterized protein</fullName>
    </submittedName>
</protein>
<accession>A0AA88GFP4</accession>
<feature type="transmembrane region" description="Helical" evidence="2">
    <location>
        <begin position="134"/>
        <end position="150"/>
    </location>
</feature>
<reference evidence="3 4" key="1">
    <citation type="journal article" date="2018" name="BMC Genomics">
        <title>The genome of Naegleria lovaniensis, the basis for a comparative approach to unravel pathogenicity factors of the human pathogenic amoeba N. fowleri.</title>
        <authorList>
            <person name="Liechti N."/>
            <person name="Schurch N."/>
            <person name="Bruggmann R."/>
            <person name="Wittwer M."/>
        </authorList>
    </citation>
    <scope>NUCLEOTIDE SEQUENCE [LARGE SCALE GENOMIC DNA]</scope>
    <source>
        <strain evidence="3 4">ATCC 30569</strain>
    </source>
</reference>
<evidence type="ECO:0000256" key="1">
    <source>
        <dbReference type="SAM" id="MobiDB-lite"/>
    </source>
</evidence>
<feature type="region of interest" description="Disordered" evidence="1">
    <location>
        <begin position="371"/>
        <end position="462"/>
    </location>
</feature>
<feature type="compositionally biased region" description="Polar residues" evidence="1">
    <location>
        <begin position="280"/>
        <end position="292"/>
    </location>
</feature>
<keyword evidence="2" id="KW-0472">Membrane</keyword>
<keyword evidence="2" id="KW-1133">Transmembrane helix</keyword>
<proteinExistence type="predicted"/>
<feature type="compositionally biased region" description="Polar residues" evidence="1">
    <location>
        <begin position="424"/>
        <end position="434"/>
    </location>
</feature>
<feature type="region of interest" description="Disordered" evidence="1">
    <location>
        <begin position="280"/>
        <end position="299"/>
    </location>
</feature>
<feature type="compositionally biased region" description="Low complexity" evidence="1">
    <location>
        <begin position="333"/>
        <end position="354"/>
    </location>
</feature>
<dbReference type="RefSeq" id="XP_044543916.1">
    <property type="nucleotide sequence ID" value="XM_044686035.1"/>
</dbReference>
<feature type="transmembrane region" description="Helical" evidence="2">
    <location>
        <begin position="83"/>
        <end position="103"/>
    </location>
</feature>